<protein>
    <submittedName>
        <fullName evidence="2">Uncharacterized protein</fullName>
    </submittedName>
</protein>
<evidence type="ECO:0000256" key="1">
    <source>
        <dbReference type="SAM" id="MobiDB-lite"/>
    </source>
</evidence>
<sequence length="58" mass="6320">MYVYFCKDSNCKGHTKSWERCCDLRAFSAIRAAPGGHAASRVESAPPKHGASTRPLPV</sequence>
<reference evidence="2 3" key="2">
    <citation type="journal article" date="2014" name="Genome Announc.">
        <title>Complete Genome Sequence of the Subsurface, Mesophilic Sulfate-Reducing Bacterium Desulfovibrio aespoeensis Aspo-2.</title>
        <authorList>
            <person name="Pedersen K."/>
            <person name="Bengtsson A."/>
            <person name="Edlund J."/>
            <person name="Rabe L."/>
            <person name="Hazen T."/>
            <person name="Chakraborty R."/>
            <person name="Goodwin L."/>
            <person name="Shapiro N."/>
        </authorList>
    </citation>
    <scope>NUCLEOTIDE SEQUENCE [LARGE SCALE GENOMIC DNA]</scope>
    <source>
        <strain evidence="3">ATCC 700646 / DSM 10631 / Aspo-2</strain>
    </source>
</reference>
<name>E6VQY7_PSEA9</name>
<accession>E6VQY7</accession>
<keyword evidence="3" id="KW-1185">Reference proteome</keyword>
<evidence type="ECO:0000313" key="2">
    <source>
        <dbReference type="EMBL" id="ADU62967.1"/>
    </source>
</evidence>
<reference evidence="3" key="1">
    <citation type="submission" date="2010-12" db="EMBL/GenBank/DDBJ databases">
        <title>Complete sequence of Desulfovibrio aespoeensis Aspo-2.</title>
        <authorList>
            <consortium name="US DOE Joint Genome Institute"/>
            <person name="Lucas S."/>
            <person name="Copeland A."/>
            <person name="Lapidus A."/>
            <person name="Cheng J.-F."/>
            <person name="Goodwin L."/>
            <person name="Pitluck S."/>
            <person name="Chertkov O."/>
            <person name="Misra M."/>
            <person name="Detter J.C."/>
            <person name="Han C."/>
            <person name="Tapia R."/>
            <person name="Land M."/>
            <person name="Hauser L."/>
            <person name="Kyrpides N."/>
            <person name="Ivanova N."/>
            <person name="Ovchinnikova G."/>
            <person name="Pedersen K."/>
            <person name="Jagevall S."/>
            <person name="Hazen T."/>
            <person name="Woyke T."/>
        </authorList>
    </citation>
    <scope>NUCLEOTIDE SEQUENCE [LARGE SCALE GENOMIC DNA]</scope>
    <source>
        <strain evidence="3">ATCC 700646 / DSM 10631 / Aspo-2</strain>
    </source>
</reference>
<dbReference type="AlphaFoldDB" id="E6VQY7"/>
<proteinExistence type="predicted"/>
<feature type="region of interest" description="Disordered" evidence="1">
    <location>
        <begin position="37"/>
        <end position="58"/>
    </location>
</feature>
<evidence type="ECO:0000313" key="3">
    <source>
        <dbReference type="Proteomes" id="UP000002191"/>
    </source>
</evidence>
<dbReference type="EMBL" id="CP002431">
    <property type="protein sequence ID" value="ADU62967.1"/>
    <property type="molecule type" value="Genomic_DNA"/>
</dbReference>
<dbReference type="KEGG" id="das:Daes_1958"/>
<dbReference type="HOGENOM" id="CLU_2971953_0_0_7"/>
<dbReference type="Proteomes" id="UP000002191">
    <property type="component" value="Chromosome"/>
</dbReference>
<organism evidence="2 3">
    <name type="scientific">Pseudodesulfovibrio aespoeensis (strain ATCC 700646 / DSM 10631 / Aspo-2)</name>
    <name type="common">Desulfovibrio aespoeensis</name>
    <dbReference type="NCBI Taxonomy" id="643562"/>
    <lineage>
        <taxon>Bacteria</taxon>
        <taxon>Pseudomonadati</taxon>
        <taxon>Thermodesulfobacteriota</taxon>
        <taxon>Desulfovibrionia</taxon>
        <taxon>Desulfovibrionales</taxon>
        <taxon>Desulfovibrionaceae</taxon>
    </lineage>
</organism>
<gene>
    <name evidence="2" type="ordered locus">Daes_1958</name>
</gene>